<sequence length="46" mass="5326">FCYKNELGHCESRCERRSSTCESKTDSLVDNLLRVVYMDIDPLAID</sequence>
<dbReference type="Proteomes" id="UP000789901">
    <property type="component" value="Unassembled WGS sequence"/>
</dbReference>
<gene>
    <name evidence="1" type="ORF">GMARGA_LOCUS23982</name>
</gene>
<accession>A0ABN7VXS9</accession>
<name>A0ABN7VXS9_GIGMA</name>
<keyword evidence="2" id="KW-1185">Reference proteome</keyword>
<dbReference type="EMBL" id="CAJVQB010024815">
    <property type="protein sequence ID" value="CAG8804985.1"/>
    <property type="molecule type" value="Genomic_DNA"/>
</dbReference>
<protein>
    <submittedName>
        <fullName evidence="1">31716_t:CDS:1</fullName>
    </submittedName>
</protein>
<evidence type="ECO:0000313" key="1">
    <source>
        <dbReference type="EMBL" id="CAG8804985.1"/>
    </source>
</evidence>
<feature type="non-terminal residue" evidence="1">
    <location>
        <position position="1"/>
    </location>
</feature>
<organism evidence="1 2">
    <name type="scientific">Gigaspora margarita</name>
    <dbReference type="NCBI Taxonomy" id="4874"/>
    <lineage>
        <taxon>Eukaryota</taxon>
        <taxon>Fungi</taxon>
        <taxon>Fungi incertae sedis</taxon>
        <taxon>Mucoromycota</taxon>
        <taxon>Glomeromycotina</taxon>
        <taxon>Glomeromycetes</taxon>
        <taxon>Diversisporales</taxon>
        <taxon>Gigasporaceae</taxon>
        <taxon>Gigaspora</taxon>
    </lineage>
</organism>
<proteinExistence type="predicted"/>
<evidence type="ECO:0000313" key="2">
    <source>
        <dbReference type="Proteomes" id="UP000789901"/>
    </source>
</evidence>
<reference evidence="1 2" key="1">
    <citation type="submission" date="2021-06" db="EMBL/GenBank/DDBJ databases">
        <authorList>
            <person name="Kallberg Y."/>
            <person name="Tangrot J."/>
            <person name="Rosling A."/>
        </authorList>
    </citation>
    <scope>NUCLEOTIDE SEQUENCE [LARGE SCALE GENOMIC DNA]</scope>
    <source>
        <strain evidence="1 2">120-4 pot B 10/14</strain>
    </source>
</reference>
<comment type="caution">
    <text evidence="1">The sequence shown here is derived from an EMBL/GenBank/DDBJ whole genome shotgun (WGS) entry which is preliminary data.</text>
</comment>